<gene>
    <name evidence="1" type="primary">RvY_07452</name>
    <name evidence="1" type="synonym">RvY_07452.2</name>
    <name evidence="1" type="ORF">RvY_07452-2</name>
</gene>
<dbReference type="Proteomes" id="UP000186922">
    <property type="component" value="Unassembled WGS sequence"/>
</dbReference>
<keyword evidence="2" id="KW-1185">Reference proteome</keyword>
<accession>A0A1D1V286</accession>
<name>A0A1D1V286_RAMVA</name>
<comment type="caution">
    <text evidence="1">The sequence shown here is derived from an EMBL/GenBank/DDBJ whole genome shotgun (WGS) entry which is preliminary data.</text>
</comment>
<evidence type="ECO:0000313" key="1">
    <source>
        <dbReference type="EMBL" id="GAU95934.1"/>
    </source>
</evidence>
<organism evidence="1 2">
    <name type="scientific">Ramazzottius varieornatus</name>
    <name type="common">Water bear</name>
    <name type="synonym">Tardigrade</name>
    <dbReference type="NCBI Taxonomy" id="947166"/>
    <lineage>
        <taxon>Eukaryota</taxon>
        <taxon>Metazoa</taxon>
        <taxon>Ecdysozoa</taxon>
        <taxon>Tardigrada</taxon>
        <taxon>Eutardigrada</taxon>
        <taxon>Parachela</taxon>
        <taxon>Hypsibioidea</taxon>
        <taxon>Ramazzottiidae</taxon>
        <taxon>Ramazzottius</taxon>
    </lineage>
</organism>
<dbReference type="AlphaFoldDB" id="A0A1D1V286"/>
<proteinExistence type="predicted"/>
<dbReference type="EMBL" id="BDGG01000003">
    <property type="protein sequence ID" value="GAU95934.1"/>
    <property type="molecule type" value="Genomic_DNA"/>
</dbReference>
<sequence>MIIYARQLPRSSLRPNRKARRLSRWRTRQRRPTMPLRKHVSFSPKVMPGSRYYRRILLRHTRQAGQRYRKEWIRPQPSVLQDLRQRKSQRLQQRLKLSRNSQVLLHRVRKTVHTSCH</sequence>
<protein>
    <submittedName>
        <fullName evidence="1">Uncharacterized protein</fullName>
    </submittedName>
</protein>
<reference evidence="1 2" key="1">
    <citation type="journal article" date="2016" name="Nat. Commun.">
        <title>Extremotolerant tardigrade genome and improved radiotolerance of human cultured cells by tardigrade-unique protein.</title>
        <authorList>
            <person name="Hashimoto T."/>
            <person name="Horikawa D.D."/>
            <person name="Saito Y."/>
            <person name="Kuwahara H."/>
            <person name="Kozuka-Hata H."/>
            <person name="Shin-I T."/>
            <person name="Minakuchi Y."/>
            <person name="Ohishi K."/>
            <person name="Motoyama A."/>
            <person name="Aizu T."/>
            <person name="Enomoto A."/>
            <person name="Kondo K."/>
            <person name="Tanaka S."/>
            <person name="Hara Y."/>
            <person name="Koshikawa S."/>
            <person name="Sagara H."/>
            <person name="Miura T."/>
            <person name="Yokobori S."/>
            <person name="Miyagawa K."/>
            <person name="Suzuki Y."/>
            <person name="Kubo T."/>
            <person name="Oyama M."/>
            <person name="Kohara Y."/>
            <person name="Fujiyama A."/>
            <person name="Arakawa K."/>
            <person name="Katayama T."/>
            <person name="Toyoda A."/>
            <person name="Kunieda T."/>
        </authorList>
    </citation>
    <scope>NUCLEOTIDE SEQUENCE [LARGE SCALE GENOMIC DNA]</scope>
    <source>
        <strain evidence="1 2">YOKOZUNA-1</strain>
    </source>
</reference>
<evidence type="ECO:0000313" key="2">
    <source>
        <dbReference type="Proteomes" id="UP000186922"/>
    </source>
</evidence>